<dbReference type="InParanoid" id="A0A3G9JTC8"/>
<reference evidence="1 2" key="1">
    <citation type="submission" date="2018-11" db="EMBL/GenBank/DDBJ databases">
        <title>Novel Erysipelotrichaceae bacterium isolated from small intestine of a swine.</title>
        <authorList>
            <person name="Kim J.S."/>
            <person name="Choe H."/>
            <person name="Lee Y.R."/>
            <person name="Kim K.M."/>
            <person name="Park D.S."/>
        </authorList>
    </citation>
    <scope>NUCLEOTIDE SEQUENCE [LARGE SCALE GENOMIC DNA]</scope>
    <source>
        <strain evidence="1 2">SG0102</strain>
    </source>
</reference>
<proteinExistence type="predicted"/>
<protein>
    <submittedName>
        <fullName evidence="1">Uncharacterized protein</fullName>
    </submittedName>
</protein>
<gene>
    <name evidence="1" type="ORF">SG0102_13630</name>
</gene>
<dbReference type="AlphaFoldDB" id="A0A3G9JTC8"/>
<dbReference type="OrthoDB" id="2704004at2"/>
<evidence type="ECO:0000313" key="1">
    <source>
        <dbReference type="EMBL" id="BBH26429.1"/>
    </source>
</evidence>
<name>A0A3G9JTC8_9FIRM</name>
<keyword evidence="2" id="KW-1185">Reference proteome</keyword>
<sequence>MNKILEKKIKQSINNQLTFDGEAAFEILLYDLDLLSRQDLQRWQKGEIPYLAKKCRCSERHLAELLKYFRNYCNQSGLIPGPFVELAYTKSGDQKYGQRYLRR</sequence>
<organism evidence="1 2">
    <name type="scientific">Intestinibaculum porci</name>
    <dbReference type="NCBI Taxonomy" id="2487118"/>
    <lineage>
        <taxon>Bacteria</taxon>
        <taxon>Bacillati</taxon>
        <taxon>Bacillota</taxon>
        <taxon>Erysipelotrichia</taxon>
        <taxon>Erysipelotrichales</taxon>
        <taxon>Erysipelotrichaceae</taxon>
        <taxon>Intestinibaculum</taxon>
    </lineage>
</organism>
<dbReference type="Proteomes" id="UP000268059">
    <property type="component" value="Chromosome"/>
</dbReference>
<dbReference type="RefSeq" id="WP_125119299.1">
    <property type="nucleotide sequence ID" value="NZ_AP019309.1"/>
</dbReference>
<accession>A0A3G9JTC8</accession>
<dbReference type="EMBL" id="AP019309">
    <property type="protein sequence ID" value="BBH26429.1"/>
    <property type="molecule type" value="Genomic_DNA"/>
</dbReference>
<dbReference type="KEGG" id="ebm:SG0102_13630"/>
<evidence type="ECO:0000313" key="2">
    <source>
        <dbReference type="Proteomes" id="UP000268059"/>
    </source>
</evidence>